<keyword evidence="14" id="KW-1185">Reference proteome</keyword>
<name>A0A191S3W0_9BETA</name>
<evidence type="ECO:0000313" key="13">
    <source>
        <dbReference type="EMBL" id="ANC96584.1"/>
    </source>
</evidence>
<comment type="subcellular location">
    <subcellularLocation>
        <location evidence="2">Host Golgi apparatus</location>
    </subcellularLocation>
    <subcellularLocation>
        <location evidence="3">Host cytoplasm</location>
    </subcellularLocation>
    <subcellularLocation>
        <location evidence="4">Virion</location>
    </subcellularLocation>
</comment>
<evidence type="ECO:0000256" key="5">
    <source>
        <dbReference type="ARBA" id="ARBA00006551"/>
    </source>
</evidence>
<evidence type="ECO:0000256" key="11">
    <source>
        <dbReference type="ARBA" id="ARBA00023200"/>
    </source>
</evidence>
<evidence type="ECO:0000256" key="9">
    <source>
        <dbReference type="ARBA" id="ARBA00022844"/>
    </source>
</evidence>
<dbReference type="Proteomes" id="UP000202843">
    <property type="component" value="Segment"/>
</dbReference>
<sequence>MGNCFEKKGTSNHFTVNYRVLHPNISESDELLEFLEMKYSDFGLLKHDIINYEKDTETFKTLLQLLPIYKKTKIRYTLMDRCFVNCPNHIKDALQIEVMKAKKILETMDVVFMKMIIGEFSICADNIDQLLNKFSADQTTLCDVEKIKSLIDLDEENSRRLLIEIDPLLHKETGLYQSLPSVPTDFAHNKSETSRLCSSNIST</sequence>
<keyword evidence="12" id="KW-0449">Lipoprotein</keyword>
<evidence type="ECO:0000256" key="8">
    <source>
        <dbReference type="ARBA" id="ARBA00022812"/>
    </source>
</evidence>
<comment type="function">
    <text evidence="1">Plays several roles during the time course of infection, including egress of virus particles from the perinuclear space and secondary envelopment of cytoplasmic capsids that bud into specific trans-Golgi network (TGN)-derived membranes.</text>
</comment>
<evidence type="ECO:0000256" key="12">
    <source>
        <dbReference type="ARBA" id="ARBA00023288"/>
    </source>
</evidence>
<gene>
    <name evidence="13" type="primary">U44</name>
</gene>
<keyword evidence="11" id="KW-1035">Host cytoplasm</keyword>
<dbReference type="KEGG" id="vg:27912044"/>
<evidence type="ECO:0000313" key="14">
    <source>
        <dbReference type="Proteomes" id="UP000202843"/>
    </source>
</evidence>
<evidence type="ECO:0000256" key="7">
    <source>
        <dbReference type="ARBA" id="ARBA00022553"/>
    </source>
</evidence>
<proteinExistence type="inferred from homology"/>
<keyword evidence="8" id="KW-1040">Host Golgi apparatus</keyword>
<organism evidence="13 14">
    <name type="scientific">macacine betaherpesvirus 9</name>
    <dbReference type="NCBI Taxonomy" id="2560568"/>
    <lineage>
        <taxon>Viruses</taxon>
        <taxon>Duplodnaviria</taxon>
        <taxon>Heunggongvirae</taxon>
        <taxon>Peploviricota</taxon>
        <taxon>Herviviricetes</taxon>
        <taxon>Herpesvirales</taxon>
        <taxon>Orthoherpesviridae</taxon>
        <taxon>Betaherpesvirinae</taxon>
        <taxon>Roseolovirus</taxon>
        <taxon>Roseolovirus macacinebeta9</taxon>
    </lineage>
</organism>
<evidence type="ECO:0000256" key="4">
    <source>
        <dbReference type="ARBA" id="ARBA00004328"/>
    </source>
</evidence>
<evidence type="ECO:0000256" key="3">
    <source>
        <dbReference type="ARBA" id="ARBA00004192"/>
    </source>
</evidence>
<evidence type="ECO:0000256" key="6">
    <source>
        <dbReference type="ARBA" id="ARBA00019508"/>
    </source>
</evidence>
<dbReference type="Pfam" id="PF04533">
    <property type="entry name" value="Herpes_U44"/>
    <property type="match status" value="1"/>
</dbReference>
<comment type="similarity">
    <text evidence="5">Belongs to the herpesviridae UL51 family.</text>
</comment>
<evidence type="ECO:0000256" key="2">
    <source>
        <dbReference type="ARBA" id="ARBA00004136"/>
    </source>
</evidence>
<keyword evidence="7" id="KW-0597">Phosphoprotein</keyword>
<evidence type="ECO:0000256" key="10">
    <source>
        <dbReference type="ARBA" id="ARBA00023139"/>
    </source>
</evidence>
<protein>
    <recommendedName>
        <fullName evidence="6">Tegument protein UL51 homolog</fullName>
    </recommendedName>
</protein>
<keyword evidence="9" id="KW-0946">Virion</keyword>
<dbReference type="GeneID" id="27912044"/>
<dbReference type="OrthoDB" id="14482at10239"/>
<reference evidence="13 14" key="1">
    <citation type="journal article" date="2016" name="J. Virol.">
        <title>Complete Unique Genome Sequence, Expression Profile, and Salivary Gland Tissue Tropism of the Herpesvirus 7 Homolog in Pigtailed Macaques.</title>
        <authorList>
            <person name="Staheli J.P."/>
            <person name="Dyen M.R."/>
            <person name="Basom R."/>
            <person name="Fitzgibbon M."/>
            <person name="Barcy S."/>
        </authorList>
    </citation>
    <scope>NUCLEOTIDE SEQUENCE [LARGE SCALE GENOMIC DNA]</scope>
</reference>
<evidence type="ECO:0000256" key="1">
    <source>
        <dbReference type="ARBA" id="ARBA00001991"/>
    </source>
</evidence>
<dbReference type="RefSeq" id="YP_009253948.1">
    <property type="nucleotide sequence ID" value="NC_030200.1"/>
</dbReference>
<accession>A0A191S3W0</accession>
<keyword evidence="10" id="KW-0564">Palmitate</keyword>
<dbReference type="InterPro" id="IPR007619">
    <property type="entry name" value="Herpes_U44"/>
</dbReference>
<dbReference type="EMBL" id="KU351741">
    <property type="protein sequence ID" value="ANC96584.1"/>
    <property type="molecule type" value="Genomic_DNA"/>
</dbReference>
<dbReference type="GO" id="GO:0044177">
    <property type="term" value="C:host cell Golgi apparatus"/>
    <property type="evidence" value="ECO:0007669"/>
    <property type="project" value="UniProtKB-SubCell"/>
</dbReference>
<dbReference type="GO" id="GO:0044423">
    <property type="term" value="C:virion component"/>
    <property type="evidence" value="ECO:0007669"/>
    <property type="project" value="UniProtKB-KW"/>
</dbReference>